<dbReference type="PRINTS" id="PR00702">
    <property type="entry name" value="ACRIFLAVINRP"/>
</dbReference>
<dbReference type="SUPFAM" id="SSF82693">
    <property type="entry name" value="Multidrug efflux transporter AcrB pore domain, PN1, PN2, PC1 and PC2 subdomains"/>
    <property type="match status" value="3"/>
</dbReference>
<dbReference type="EMBL" id="FNIL01000004">
    <property type="protein sequence ID" value="SDN86754.1"/>
    <property type="molecule type" value="Genomic_DNA"/>
</dbReference>
<reference evidence="4" key="1">
    <citation type="submission" date="2016-10" db="EMBL/GenBank/DDBJ databases">
        <authorList>
            <person name="Varghese N."/>
            <person name="Submissions S."/>
        </authorList>
    </citation>
    <scope>NUCLEOTIDE SEQUENCE [LARGE SCALE GENOMIC DNA]</scope>
    <source>
        <strain evidence="4">CGMCC 1.10369</strain>
    </source>
</reference>
<evidence type="ECO:0000256" key="1">
    <source>
        <dbReference type="SAM" id="MobiDB-lite"/>
    </source>
</evidence>
<dbReference type="RefSeq" id="WP_090842534.1">
    <property type="nucleotide sequence ID" value="NZ_FNIL01000004.1"/>
</dbReference>
<name>A0A1H0EWI9_9BACI</name>
<feature type="transmembrane region" description="Helical" evidence="2">
    <location>
        <begin position="460"/>
        <end position="483"/>
    </location>
</feature>
<dbReference type="SUPFAM" id="SSF82866">
    <property type="entry name" value="Multidrug efflux transporter AcrB transmembrane domain"/>
    <property type="match status" value="2"/>
</dbReference>
<feature type="transmembrane region" description="Helical" evidence="2">
    <location>
        <begin position="331"/>
        <end position="354"/>
    </location>
</feature>
<feature type="transmembrane region" description="Helical" evidence="2">
    <location>
        <begin position="856"/>
        <end position="875"/>
    </location>
</feature>
<proteinExistence type="predicted"/>
<protein>
    <submittedName>
        <fullName evidence="3">Hydrophobic/amphiphilic exporter-1, HAE1 family</fullName>
    </submittedName>
</protein>
<dbReference type="Gene3D" id="3.30.70.1320">
    <property type="entry name" value="Multidrug efflux transporter AcrB pore domain like"/>
    <property type="match status" value="1"/>
</dbReference>
<feature type="transmembrane region" description="Helical" evidence="2">
    <location>
        <begin position="882"/>
        <end position="900"/>
    </location>
</feature>
<dbReference type="Gene3D" id="3.30.2090.10">
    <property type="entry name" value="Multidrug efflux transporter AcrB TolC docking domain, DN and DC subdomains"/>
    <property type="match status" value="2"/>
</dbReference>
<keyword evidence="2" id="KW-1133">Transmembrane helix</keyword>
<feature type="transmembrane region" description="Helical" evidence="2">
    <location>
        <begin position="523"/>
        <end position="541"/>
    </location>
</feature>
<dbReference type="Pfam" id="PF00873">
    <property type="entry name" value="ACR_tran"/>
    <property type="match status" value="1"/>
</dbReference>
<dbReference type="OrthoDB" id="9757876at2"/>
<accession>A0A1H0EWI9</accession>
<dbReference type="Proteomes" id="UP000198778">
    <property type="component" value="Unassembled WGS sequence"/>
</dbReference>
<dbReference type="AlphaFoldDB" id="A0A1H0EWI9"/>
<evidence type="ECO:0000313" key="4">
    <source>
        <dbReference type="Proteomes" id="UP000198778"/>
    </source>
</evidence>
<sequence length="1109" mass="121088">MKIWDFSIKRPKFTIVIMLVLLLLGTVSLTRLPIQLLPDVDAPVAAVVTSYPGAGPEEVLNEVTEEMEEDLSTISGLNQLTSQTTEGSSIVVMEFSANTSISDVENEIVTTINQTELPDGAGNPAFLQFDPSMFPSIQLAVSSDDESVTEFQEDVAELQRELSRIEGIASISESGTLTEQYEIVVDQEEMEAAGLTQDNIVETIQANDIVVPGGIITDEEEEESISTRLVSELNSPEEIEELVVTLDPETGDEILISDVADISLQTEEEEVITRINQESSIQLDVMLTSEADTTQASNDFNEELEELLEEDQYAHLEASILYDEGDVINQAVSSVVVALISGGILAMVVLFAFLRNLKTPLIIGIAIPFSIITTFALFFFTNITLNLMTLGGLALGIGMLVDNSIVVVENIYRHLSMKKSPRQAAAEGTKEVAGAITASTLTTASIFLPVVFITGFVGDIFAPLSITVAFSLFSSLFIAVTIVPMIASRILTAPDEDVEEKRKNSRFMRGIESASRWTLRRRAVVLIITLLTLVVGAFGLSTTGVEFIPDSDEGAFLISVEHEQGTILNRTEETIQLIEDELEEYDEIESYLSTIGSTMQQGGFTSQSHTAEIMVTLVDPGDRDTGTFEFIDEIDGDIEGLDEEADIEVQAFSQAGFGGDPNTHTFSILDPDTDRLTDTADEIVEALEEEDIIRSVTTSEEETAPEIQFTIDREAAQELGLAPAQIASSVNAATSGTMATTLQTEDNETYNVNVRYPLDVLGSVENFEAITIPVPEGEYVALSEVAEVEEGQAPAAINRADMVTSIDFTVLYDSDSDLSEAASVTDDVIEDIDLADEAEYSVGGDQAMLDDVIDDVFLAFMLGLAFIYLVMVAQFESFKYPFIIMFTVPLFIIGVMLALTVTQSPISVMAIIGVIVLAGIVVNNAIVLVDYINQQKEKGYPTADAIVMSVKDRTRPIIITALTTILGVVPLAIGIGEGAEIIQPMGIVIIGGLISSTLLTLFVIPVIYSFFDKTTRNMNKKYMTPDGQVIYQRDLPIGRETHEEQKSLDESTDDTNLPVKIETEDADKRDDAAFRRSDEEEFTKDEMVKILEGLLERSKKSNKDEDKKE</sequence>
<dbReference type="GO" id="GO:0042910">
    <property type="term" value="F:xenobiotic transmembrane transporter activity"/>
    <property type="evidence" value="ECO:0007669"/>
    <property type="project" value="TreeGrafter"/>
</dbReference>
<dbReference type="SUPFAM" id="SSF82714">
    <property type="entry name" value="Multidrug efflux transporter AcrB TolC docking domain, DN and DC subdomains"/>
    <property type="match status" value="2"/>
</dbReference>
<dbReference type="GO" id="GO:0005886">
    <property type="term" value="C:plasma membrane"/>
    <property type="evidence" value="ECO:0007669"/>
    <property type="project" value="TreeGrafter"/>
</dbReference>
<feature type="transmembrane region" description="Helical" evidence="2">
    <location>
        <begin position="957"/>
        <end position="975"/>
    </location>
</feature>
<feature type="compositionally biased region" description="Basic and acidic residues" evidence="1">
    <location>
        <begin position="1061"/>
        <end position="1079"/>
    </location>
</feature>
<feature type="transmembrane region" description="Helical" evidence="2">
    <location>
        <begin position="987"/>
        <end position="1011"/>
    </location>
</feature>
<dbReference type="STRING" id="745820.SAMN04488053_10498"/>
<keyword evidence="2" id="KW-0812">Transmembrane</keyword>
<dbReference type="Gene3D" id="3.30.70.1440">
    <property type="entry name" value="Multidrug efflux transporter AcrB pore domain"/>
    <property type="match status" value="1"/>
</dbReference>
<dbReference type="PANTHER" id="PTHR32063:SF0">
    <property type="entry name" value="SWARMING MOTILITY PROTEIN SWRC"/>
    <property type="match status" value="1"/>
</dbReference>
<dbReference type="PANTHER" id="PTHR32063">
    <property type="match status" value="1"/>
</dbReference>
<dbReference type="Gene3D" id="1.20.1640.10">
    <property type="entry name" value="Multidrug efflux transporter AcrB transmembrane domain"/>
    <property type="match status" value="2"/>
</dbReference>
<feature type="transmembrane region" description="Helical" evidence="2">
    <location>
        <begin position="361"/>
        <end position="381"/>
    </location>
</feature>
<evidence type="ECO:0000313" key="3">
    <source>
        <dbReference type="EMBL" id="SDN86754.1"/>
    </source>
</evidence>
<dbReference type="InterPro" id="IPR001036">
    <property type="entry name" value="Acrflvin-R"/>
</dbReference>
<feature type="region of interest" description="Disordered" evidence="1">
    <location>
        <begin position="1042"/>
        <end position="1079"/>
    </location>
</feature>
<feature type="transmembrane region" description="Helical" evidence="2">
    <location>
        <begin position="387"/>
        <end position="412"/>
    </location>
</feature>
<evidence type="ECO:0000256" key="2">
    <source>
        <dbReference type="SAM" id="Phobius"/>
    </source>
</evidence>
<feature type="transmembrane region" description="Helical" evidence="2">
    <location>
        <begin position="906"/>
        <end position="929"/>
    </location>
</feature>
<keyword evidence="2" id="KW-0472">Membrane</keyword>
<organism evidence="3 4">
    <name type="scientific">Alkalicoccus daliensis</name>
    <dbReference type="NCBI Taxonomy" id="745820"/>
    <lineage>
        <taxon>Bacteria</taxon>
        <taxon>Bacillati</taxon>
        <taxon>Bacillota</taxon>
        <taxon>Bacilli</taxon>
        <taxon>Bacillales</taxon>
        <taxon>Bacillaceae</taxon>
        <taxon>Alkalicoccus</taxon>
    </lineage>
</organism>
<keyword evidence="4" id="KW-1185">Reference proteome</keyword>
<dbReference type="Gene3D" id="3.30.70.1430">
    <property type="entry name" value="Multidrug efflux transporter AcrB pore domain"/>
    <property type="match status" value="2"/>
</dbReference>
<dbReference type="InterPro" id="IPR027463">
    <property type="entry name" value="AcrB_DN_DC_subdom"/>
</dbReference>
<feature type="transmembrane region" description="Helical" evidence="2">
    <location>
        <begin position="432"/>
        <end position="454"/>
    </location>
</feature>
<gene>
    <name evidence="3" type="ORF">SAMN04488053_10498</name>
</gene>